<dbReference type="KEGG" id="cput:CONPUDRAFT_140757"/>
<dbReference type="InterPro" id="IPR010994">
    <property type="entry name" value="RuvA_2-like"/>
</dbReference>
<dbReference type="AlphaFoldDB" id="A0A5M3N3J6"/>
<comment type="similarity">
    <text evidence="2">Belongs to the XPF family.</text>
</comment>
<evidence type="ECO:0000313" key="13">
    <source>
        <dbReference type="Proteomes" id="UP000053558"/>
    </source>
</evidence>
<dbReference type="InterPro" id="IPR011335">
    <property type="entry name" value="Restrct_endonuc-II-like"/>
</dbReference>
<dbReference type="GO" id="GO:0000712">
    <property type="term" value="P:resolution of meiotic recombination intermediates"/>
    <property type="evidence" value="ECO:0007669"/>
    <property type="project" value="TreeGrafter"/>
</dbReference>
<dbReference type="GeneID" id="19201570"/>
<dbReference type="GO" id="GO:0000110">
    <property type="term" value="C:nucleotide-excision repair factor 1 complex"/>
    <property type="evidence" value="ECO:0007669"/>
    <property type="project" value="TreeGrafter"/>
</dbReference>
<evidence type="ECO:0000256" key="7">
    <source>
        <dbReference type="ARBA" id="ARBA00023125"/>
    </source>
</evidence>
<dbReference type="Proteomes" id="UP000053558">
    <property type="component" value="Unassembled WGS sequence"/>
</dbReference>
<dbReference type="EMBL" id="JH711573">
    <property type="protein sequence ID" value="EIW85970.1"/>
    <property type="molecule type" value="Genomic_DNA"/>
</dbReference>
<dbReference type="OrthoDB" id="361020at2759"/>
<dbReference type="RefSeq" id="XP_007762948.1">
    <property type="nucleotide sequence ID" value="XM_007764758.1"/>
</dbReference>
<evidence type="ECO:0000256" key="1">
    <source>
        <dbReference type="ARBA" id="ARBA00004123"/>
    </source>
</evidence>
<feature type="region of interest" description="Disordered" evidence="10">
    <location>
        <begin position="494"/>
        <end position="564"/>
    </location>
</feature>
<gene>
    <name evidence="12" type="ORF">CONPUDRAFT_140757</name>
</gene>
<feature type="compositionally biased region" description="Low complexity" evidence="10">
    <location>
        <begin position="848"/>
        <end position="858"/>
    </location>
</feature>
<evidence type="ECO:0000256" key="9">
    <source>
        <dbReference type="ARBA" id="ARBA00023242"/>
    </source>
</evidence>
<keyword evidence="5" id="KW-0227">DNA damage</keyword>
<keyword evidence="8" id="KW-0234">DNA repair</keyword>
<feature type="compositionally biased region" description="Basic and acidic residues" evidence="10">
    <location>
        <begin position="522"/>
        <end position="534"/>
    </location>
</feature>
<evidence type="ECO:0000256" key="2">
    <source>
        <dbReference type="ARBA" id="ARBA00010015"/>
    </source>
</evidence>
<evidence type="ECO:0000256" key="10">
    <source>
        <dbReference type="SAM" id="MobiDB-lite"/>
    </source>
</evidence>
<sequence>MDNLLPFQASILKEIHDPATSELIVLARGLGLRRILCTLMKIYDSPRSLVLLVNASPEEESAIGELLGIMGCRNPGLRIVGYEMGKRDRQDLYRKGGLISVTSRILVVDMLQSDIPTELITGIVMVHGEKVTNLSLEAFIVRLYREKNTSGFLKAFSDQPEHITSGMSPLRSIMKEMQLRKVHIYPRYHEEIKENLDQRRPDLIELATDLTEPMKDIHSAIVQCMITTLAELKRSHSTLDLDDVNIDNAHFRWFDAIVRRQLDPVWHKVGPKTKQLVGDLATLRRLLSYLVTYDALAFHAYLETLVLSNTTNASGNARQNQSPWMLTDAANIIFKTAKRRCYVLTSKHTLASQPEVIDVDDEDAWAALDEAEGFTPQIGTTNGRGTEPKRPRWLPDGIDPVLEELPKWTVLADILQEIEEEIIRQETLTNFKPPTIGSNTVLIMTSSARSAELISEFLSDMDASAPRGRMGKKMMERKLRRYLWWKGRLAADKRGSSSLENTSSQPQGRKQDNGSGQVSEALARKDKSKADRSANRRRLRGGAPTVAPTRTEATRTGTTGTGDDADTIAAFMATQTGTADADAGADIDQDLLMAQMLSQLDTEYDDVFGLVAPEQTVLVRTYADDGDEQVLAELQPRFFIMYEPSTDFLRQIEVYRNSNPGLGVRAYIMTYHNSTEEQKYLTAQRREKEAFERLIRERGSMLLPIYESRQPVGKGHAMIKTISSRAAGGRTELSTAPSQVIVDMREFRSTLPSLLHAAGQLVVPATLTVGDYILTPDICVERKSIPDLVQSFNSGRLYTQCELMSVHYKQPILLIEFEENKSFSLEAISETTKTYAKPSGKYPTKKPAAGASSAAADAGDPRVGPTIQSKLVLLTLHFPRVRIIWSSSPFATADIFADLKMNLPEPDPSKAILVGAEDQGASGSQGGQGDGVNAAAEELLQCLPGINAKNVQYVMGRVGSVRELCDMDRKDVQTLLGVEPGNACYDFMHRGERKKKAVS</sequence>
<accession>A0A5M3N3J6</accession>
<comment type="caution">
    <text evidence="12">The sequence shown here is derived from an EMBL/GenBank/DDBJ whole genome shotgun (WGS) entry which is preliminary data.</text>
</comment>
<dbReference type="Gene3D" id="3.40.50.10130">
    <property type="match status" value="1"/>
</dbReference>
<dbReference type="GO" id="GO:1901255">
    <property type="term" value="P:nucleotide-excision repair involved in interstrand cross-link repair"/>
    <property type="evidence" value="ECO:0007669"/>
    <property type="project" value="TreeGrafter"/>
</dbReference>
<dbReference type="GO" id="GO:0000014">
    <property type="term" value="F:single-stranded DNA endodeoxyribonuclease activity"/>
    <property type="evidence" value="ECO:0007669"/>
    <property type="project" value="TreeGrafter"/>
</dbReference>
<keyword evidence="9" id="KW-0539">Nucleus</keyword>
<dbReference type="SUPFAM" id="SSF52980">
    <property type="entry name" value="Restriction endonuclease-like"/>
    <property type="match status" value="1"/>
</dbReference>
<dbReference type="FunFam" id="3.40.50.10130:FF:000002">
    <property type="entry name" value="DNA repair endonuclease XPF"/>
    <property type="match status" value="1"/>
</dbReference>
<keyword evidence="13" id="KW-1185">Reference proteome</keyword>
<dbReference type="InterPro" id="IPR047520">
    <property type="entry name" value="XPF_nuclease"/>
</dbReference>
<evidence type="ECO:0000259" key="11">
    <source>
        <dbReference type="SMART" id="SM00891"/>
    </source>
</evidence>
<dbReference type="SUPFAM" id="SSF47781">
    <property type="entry name" value="RuvA domain 2-like"/>
    <property type="match status" value="1"/>
</dbReference>
<keyword evidence="3" id="KW-0540">Nuclease</keyword>
<evidence type="ECO:0000256" key="6">
    <source>
        <dbReference type="ARBA" id="ARBA00022801"/>
    </source>
</evidence>
<organism evidence="12 13">
    <name type="scientific">Coniophora puteana (strain RWD-64-598)</name>
    <name type="common">Brown rot fungus</name>
    <dbReference type="NCBI Taxonomy" id="741705"/>
    <lineage>
        <taxon>Eukaryota</taxon>
        <taxon>Fungi</taxon>
        <taxon>Dikarya</taxon>
        <taxon>Basidiomycota</taxon>
        <taxon>Agaricomycotina</taxon>
        <taxon>Agaricomycetes</taxon>
        <taxon>Agaricomycetidae</taxon>
        <taxon>Boletales</taxon>
        <taxon>Coniophorineae</taxon>
        <taxon>Coniophoraceae</taxon>
        <taxon>Coniophora</taxon>
    </lineage>
</organism>
<dbReference type="OMA" id="THILDIM"/>
<comment type="subcellular location">
    <subcellularLocation>
        <location evidence="1">Nucleus</location>
    </subcellularLocation>
</comment>
<dbReference type="CDD" id="cd20078">
    <property type="entry name" value="XPF_nuclease_XPF_euk"/>
    <property type="match status" value="1"/>
</dbReference>
<name>A0A5M3N3J6_CONPW</name>
<keyword evidence="4" id="KW-0255">Endonuclease</keyword>
<feature type="compositionally biased region" description="Polar residues" evidence="10">
    <location>
        <begin position="496"/>
        <end position="518"/>
    </location>
</feature>
<evidence type="ECO:0000256" key="5">
    <source>
        <dbReference type="ARBA" id="ARBA00022763"/>
    </source>
</evidence>
<keyword evidence="7" id="KW-0238">DNA-binding</keyword>
<dbReference type="PANTHER" id="PTHR10150:SF0">
    <property type="entry name" value="DNA REPAIR ENDONUCLEASE XPF"/>
    <property type="match status" value="1"/>
</dbReference>
<reference evidence="13" key="1">
    <citation type="journal article" date="2012" name="Science">
        <title>The Paleozoic origin of enzymatic lignin decomposition reconstructed from 31 fungal genomes.</title>
        <authorList>
            <person name="Floudas D."/>
            <person name="Binder M."/>
            <person name="Riley R."/>
            <person name="Barry K."/>
            <person name="Blanchette R.A."/>
            <person name="Henrissat B."/>
            <person name="Martinez A.T."/>
            <person name="Otillar R."/>
            <person name="Spatafora J.W."/>
            <person name="Yadav J.S."/>
            <person name="Aerts A."/>
            <person name="Benoit I."/>
            <person name="Boyd A."/>
            <person name="Carlson A."/>
            <person name="Copeland A."/>
            <person name="Coutinho P.M."/>
            <person name="de Vries R.P."/>
            <person name="Ferreira P."/>
            <person name="Findley K."/>
            <person name="Foster B."/>
            <person name="Gaskell J."/>
            <person name="Glotzer D."/>
            <person name="Gorecki P."/>
            <person name="Heitman J."/>
            <person name="Hesse C."/>
            <person name="Hori C."/>
            <person name="Igarashi K."/>
            <person name="Jurgens J.A."/>
            <person name="Kallen N."/>
            <person name="Kersten P."/>
            <person name="Kohler A."/>
            <person name="Kuees U."/>
            <person name="Kumar T.K.A."/>
            <person name="Kuo A."/>
            <person name="LaButti K."/>
            <person name="Larrondo L.F."/>
            <person name="Lindquist E."/>
            <person name="Ling A."/>
            <person name="Lombard V."/>
            <person name="Lucas S."/>
            <person name="Lundell T."/>
            <person name="Martin R."/>
            <person name="McLaughlin D.J."/>
            <person name="Morgenstern I."/>
            <person name="Morin E."/>
            <person name="Murat C."/>
            <person name="Nagy L.G."/>
            <person name="Nolan M."/>
            <person name="Ohm R.A."/>
            <person name="Patyshakuliyeva A."/>
            <person name="Rokas A."/>
            <person name="Ruiz-Duenas F.J."/>
            <person name="Sabat G."/>
            <person name="Salamov A."/>
            <person name="Samejima M."/>
            <person name="Schmutz J."/>
            <person name="Slot J.C."/>
            <person name="St John F."/>
            <person name="Stenlid J."/>
            <person name="Sun H."/>
            <person name="Sun S."/>
            <person name="Syed K."/>
            <person name="Tsang A."/>
            <person name="Wiebenga A."/>
            <person name="Young D."/>
            <person name="Pisabarro A."/>
            <person name="Eastwood D.C."/>
            <person name="Martin F."/>
            <person name="Cullen D."/>
            <person name="Grigoriev I.V."/>
            <person name="Hibbett D.S."/>
        </authorList>
    </citation>
    <scope>NUCLEOTIDE SEQUENCE [LARGE SCALE GENOMIC DNA]</scope>
    <source>
        <strain evidence="13">RWD-64-598 SS2</strain>
    </source>
</reference>
<dbReference type="InterPro" id="IPR006166">
    <property type="entry name" value="ERCC4_domain"/>
</dbReference>
<dbReference type="GO" id="GO:0003697">
    <property type="term" value="F:single-stranded DNA binding"/>
    <property type="evidence" value="ECO:0007669"/>
    <property type="project" value="TreeGrafter"/>
</dbReference>
<feature type="region of interest" description="Disordered" evidence="10">
    <location>
        <begin position="835"/>
        <end position="861"/>
    </location>
</feature>
<proteinExistence type="inferred from homology"/>
<evidence type="ECO:0000256" key="3">
    <source>
        <dbReference type="ARBA" id="ARBA00022722"/>
    </source>
</evidence>
<dbReference type="GO" id="GO:0000724">
    <property type="term" value="P:double-strand break repair via homologous recombination"/>
    <property type="evidence" value="ECO:0007669"/>
    <property type="project" value="TreeGrafter"/>
</dbReference>
<protein>
    <recommendedName>
        <fullName evidence="11">ERCC4 domain-containing protein</fullName>
    </recommendedName>
</protein>
<keyword evidence="6" id="KW-0378">Hydrolase</keyword>
<feature type="compositionally biased region" description="Low complexity" evidence="10">
    <location>
        <begin position="549"/>
        <end position="562"/>
    </location>
</feature>
<dbReference type="SMART" id="SM00891">
    <property type="entry name" value="ERCC4"/>
    <property type="match status" value="1"/>
</dbReference>
<dbReference type="Pfam" id="PF02732">
    <property type="entry name" value="ERCC4"/>
    <property type="match status" value="1"/>
</dbReference>
<dbReference type="Gene3D" id="1.10.150.20">
    <property type="entry name" value="5' to 3' exonuclease, C-terminal subdomain"/>
    <property type="match status" value="1"/>
</dbReference>
<evidence type="ECO:0000256" key="4">
    <source>
        <dbReference type="ARBA" id="ARBA00022759"/>
    </source>
</evidence>
<dbReference type="PANTHER" id="PTHR10150">
    <property type="entry name" value="DNA REPAIR ENDONUCLEASE XPF"/>
    <property type="match status" value="1"/>
</dbReference>
<feature type="domain" description="ERCC4" evidence="11">
    <location>
        <begin position="739"/>
        <end position="819"/>
    </location>
</feature>
<evidence type="ECO:0000313" key="12">
    <source>
        <dbReference type="EMBL" id="EIW85970.1"/>
    </source>
</evidence>
<dbReference type="GO" id="GO:0003684">
    <property type="term" value="F:damaged DNA binding"/>
    <property type="evidence" value="ECO:0007669"/>
    <property type="project" value="TreeGrafter"/>
</dbReference>
<evidence type="ECO:0000256" key="8">
    <source>
        <dbReference type="ARBA" id="ARBA00023204"/>
    </source>
</evidence>